<dbReference type="PANTHER" id="PTHR18968:SF129">
    <property type="entry name" value="ACETOLACTATE SYNTHASE"/>
    <property type="match status" value="1"/>
</dbReference>
<dbReference type="AlphaFoldDB" id="A0A381V050"/>
<proteinExistence type="inferred from homology"/>
<evidence type="ECO:0000259" key="4">
    <source>
        <dbReference type="Pfam" id="PF00205"/>
    </source>
</evidence>
<dbReference type="InterPro" id="IPR029061">
    <property type="entry name" value="THDP-binding"/>
</dbReference>
<dbReference type="FunFam" id="3.40.50.970:FF:000007">
    <property type="entry name" value="Acetolactate synthase"/>
    <property type="match status" value="1"/>
</dbReference>
<name>A0A381V050_9ZZZZ</name>
<dbReference type="InterPro" id="IPR012001">
    <property type="entry name" value="Thiamin_PyroP_enz_TPP-bd_dom"/>
</dbReference>
<accession>A0A381V050</accession>
<evidence type="ECO:0000259" key="6">
    <source>
        <dbReference type="Pfam" id="PF02776"/>
    </source>
</evidence>
<dbReference type="InterPro" id="IPR029035">
    <property type="entry name" value="DHS-like_NAD/FAD-binding_dom"/>
</dbReference>
<dbReference type="SUPFAM" id="SSF52518">
    <property type="entry name" value="Thiamin diphosphate-binding fold (THDP-binding)"/>
    <property type="match status" value="2"/>
</dbReference>
<dbReference type="GO" id="GO:0005948">
    <property type="term" value="C:acetolactate synthase complex"/>
    <property type="evidence" value="ECO:0007669"/>
    <property type="project" value="TreeGrafter"/>
</dbReference>
<feature type="domain" description="Thiamine pyrophosphate enzyme central" evidence="4">
    <location>
        <begin position="188"/>
        <end position="322"/>
    </location>
</feature>
<keyword evidence="2 3" id="KW-0786">Thiamine pyrophosphate</keyword>
<evidence type="ECO:0008006" key="8">
    <source>
        <dbReference type="Google" id="ProtNLM"/>
    </source>
</evidence>
<dbReference type="Gene3D" id="3.40.50.1220">
    <property type="entry name" value="TPP-binding domain"/>
    <property type="match status" value="1"/>
</dbReference>
<dbReference type="InterPro" id="IPR000399">
    <property type="entry name" value="TPP-bd_CS"/>
</dbReference>
<dbReference type="InterPro" id="IPR011766">
    <property type="entry name" value="TPP_enzyme_TPP-bd"/>
</dbReference>
<feature type="domain" description="Thiamine pyrophosphate enzyme N-terminal TPP-binding" evidence="6">
    <location>
        <begin position="1"/>
        <end position="115"/>
    </location>
</feature>
<evidence type="ECO:0000256" key="2">
    <source>
        <dbReference type="ARBA" id="ARBA00023052"/>
    </source>
</evidence>
<gene>
    <name evidence="7" type="ORF">METZ01_LOCUS86599</name>
</gene>
<sequence length="554" mass="60904">MKASDLFVRCLEAEGVERIFGIPGEENADFMISLIDSKIDFVLCRHEQAAAFMADAYGRLTGKAGVCLGTLGPGVTNLLTGIADANMDRAPTVALIGQGSTKRLHKESHQIMDSIRMCEPISKWSQTILAAENITEIVRKAFKIAEAEKPGLTVIELPEDIAKKEVDDTPMSPTTVRRPAADHKAVTMAADLIGAAKNPIILAGNGAIRKRAANQLSRLAHNLGVGVVNTFMGKGALSMDDDHCLYTMGLGQGDYNNLAFDTADLVISCGYDLVEYAPAKWNRTHKEDKKIIHMDFWPAEVDRDYIPTVEIVGDLADALWQLNKLVEKRHKGKLPLFDIKTRGNLRAQLTEDFAAEKDDTGFPMKPQKILWDVRQVMGPSDVLLSDVGAHKMWISRYYQCQEPNTCLISNGFCTMGFAMPGSLGAKFAFPDRKILSISGDAGFGMNVQELETAVRRKLNIVAMVWVDGEYGLIKWKQQDGFDGKHSKLDFGNPQFKTLADAYGLWGREITAADELVPALEEAFKQDGPALIAVPVDYAENRKLTARLGEIDVPS</sequence>
<evidence type="ECO:0000313" key="7">
    <source>
        <dbReference type="EMBL" id="SVA33745.1"/>
    </source>
</evidence>
<protein>
    <recommendedName>
        <fullName evidence="8">Acetolactate synthase</fullName>
    </recommendedName>
</protein>
<dbReference type="InterPro" id="IPR012000">
    <property type="entry name" value="Thiamin_PyroP_enz_cen_dom"/>
</dbReference>
<reference evidence="7" key="1">
    <citation type="submission" date="2018-05" db="EMBL/GenBank/DDBJ databases">
        <authorList>
            <person name="Lanie J.A."/>
            <person name="Ng W.-L."/>
            <person name="Kazmierczak K.M."/>
            <person name="Andrzejewski T.M."/>
            <person name="Davidsen T.M."/>
            <person name="Wayne K.J."/>
            <person name="Tettelin H."/>
            <person name="Glass J.I."/>
            <person name="Rusch D."/>
            <person name="Podicherti R."/>
            <person name="Tsui H.-C.T."/>
            <person name="Winkler M.E."/>
        </authorList>
    </citation>
    <scope>NUCLEOTIDE SEQUENCE</scope>
</reference>
<feature type="domain" description="Thiamine pyrophosphate enzyme TPP-binding" evidence="5">
    <location>
        <begin position="386"/>
        <end position="533"/>
    </location>
</feature>
<dbReference type="GO" id="GO:0030976">
    <property type="term" value="F:thiamine pyrophosphate binding"/>
    <property type="evidence" value="ECO:0007669"/>
    <property type="project" value="InterPro"/>
</dbReference>
<dbReference type="CDD" id="cd07035">
    <property type="entry name" value="TPP_PYR_POX_like"/>
    <property type="match status" value="1"/>
</dbReference>
<dbReference type="Pfam" id="PF00205">
    <property type="entry name" value="TPP_enzyme_M"/>
    <property type="match status" value="1"/>
</dbReference>
<dbReference type="GO" id="GO:0009097">
    <property type="term" value="P:isoleucine biosynthetic process"/>
    <property type="evidence" value="ECO:0007669"/>
    <property type="project" value="TreeGrafter"/>
</dbReference>
<comment type="similarity">
    <text evidence="1 3">Belongs to the TPP enzyme family.</text>
</comment>
<dbReference type="Gene3D" id="3.40.50.970">
    <property type="match status" value="2"/>
</dbReference>
<dbReference type="GO" id="GO:0000287">
    <property type="term" value="F:magnesium ion binding"/>
    <property type="evidence" value="ECO:0007669"/>
    <property type="project" value="InterPro"/>
</dbReference>
<dbReference type="GO" id="GO:0009099">
    <property type="term" value="P:L-valine biosynthetic process"/>
    <property type="evidence" value="ECO:0007669"/>
    <property type="project" value="TreeGrafter"/>
</dbReference>
<dbReference type="PROSITE" id="PS00187">
    <property type="entry name" value="TPP_ENZYMES"/>
    <property type="match status" value="1"/>
</dbReference>
<dbReference type="Pfam" id="PF02776">
    <property type="entry name" value="TPP_enzyme_N"/>
    <property type="match status" value="1"/>
</dbReference>
<dbReference type="PANTHER" id="PTHR18968">
    <property type="entry name" value="THIAMINE PYROPHOSPHATE ENZYMES"/>
    <property type="match status" value="1"/>
</dbReference>
<dbReference type="GO" id="GO:0003984">
    <property type="term" value="F:acetolactate synthase activity"/>
    <property type="evidence" value="ECO:0007669"/>
    <property type="project" value="TreeGrafter"/>
</dbReference>
<dbReference type="EMBL" id="UINC01007515">
    <property type="protein sequence ID" value="SVA33745.1"/>
    <property type="molecule type" value="Genomic_DNA"/>
</dbReference>
<dbReference type="Pfam" id="PF02775">
    <property type="entry name" value="TPP_enzyme_C"/>
    <property type="match status" value="1"/>
</dbReference>
<evidence type="ECO:0000256" key="3">
    <source>
        <dbReference type="RuleBase" id="RU362132"/>
    </source>
</evidence>
<evidence type="ECO:0000256" key="1">
    <source>
        <dbReference type="ARBA" id="ARBA00007812"/>
    </source>
</evidence>
<dbReference type="SUPFAM" id="SSF52467">
    <property type="entry name" value="DHS-like NAD/FAD-binding domain"/>
    <property type="match status" value="1"/>
</dbReference>
<dbReference type="NCBIfam" id="NF006187">
    <property type="entry name" value="PRK08322.1"/>
    <property type="match status" value="1"/>
</dbReference>
<evidence type="ECO:0000259" key="5">
    <source>
        <dbReference type="Pfam" id="PF02775"/>
    </source>
</evidence>
<organism evidence="7">
    <name type="scientific">marine metagenome</name>
    <dbReference type="NCBI Taxonomy" id="408172"/>
    <lineage>
        <taxon>unclassified sequences</taxon>
        <taxon>metagenomes</taxon>
        <taxon>ecological metagenomes</taxon>
    </lineage>
</organism>
<dbReference type="InterPro" id="IPR045229">
    <property type="entry name" value="TPP_enz"/>
</dbReference>
<dbReference type="GO" id="GO:0050660">
    <property type="term" value="F:flavin adenine dinucleotide binding"/>
    <property type="evidence" value="ECO:0007669"/>
    <property type="project" value="TreeGrafter"/>
</dbReference>